<organism evidence="3 4">
    <name type="scientific">Anopheles merus</name>
    <name type="common">Mosquito</name>
    <dbReference type="NCBI Taxonomy" id="30066"/>
    <lineage>
        <taxon>Eukaryota</taxon>
        <taxon>Metazoa</taxon>
        <taxon>Ecdysozoa</taxon>
        <taxon>Arthropoda</taxon>
        <taxon>Hexapoda</taxon>
        <taxon>Insecta</taxon>
        <taxon>Pterygota</taxon>
        <taxon>Neoptera</taxon>
        <taxon>Endopterygota</taxon>
        <taxon>Diptera</taxon>
        <taxon>Nematocera</taxon>
        <taxon>Culicoidea</taxon>
        <taxon>Culicidae</taxon>
        <taxon>Anophelinae</taxon>
        <taxon>Anopheles</taxon>
    </lineage>
</organism>
<evidence type="ECO:0000256" key="1">
    <source>
        <dbReference type="SAM" id="MobiDB-lite"/>
    </source>
</evidence>
<sequence length="256" mass="26779">NPDTLICGNCRELFTDLTELLDHKRSYCKLRFTCKCLSTSPVQKTYPNPQAKLVCVACKDSFSNPWDLMVHAQAAHMVNIYELGESPSSGEDGKALAAGGDRTANSTPTMPCSPPAHEHGAKLNGNGAVNNPLANGIHELDDEKNDHGEETHSQATPSSPEAGLQTASSSEDISSMHDSPIINGVIAKVEPSAGLLANGFAAAMDTGLKVNGPARACIMSALSIDTKSNQESALKMVSSTMGITLTNGAAVTAVTQ</sequence>
<feature type="region of interest" description="Disordered" evidence="1">
    <location>
        <begin position="87"/>
        <end position="176"/>
    </location>
</feature>
<evidence type="ECO:0000313" key="4">
    <source>
        <dbReference type="Proteomes" id="UP000075903"/>
    </source>
</evidence>
<keyword evidence="4" id="KW-1185">Reference proteome</keyword>
<proteinExistence type="predicted"/>
<protein>
    <recommendedName>
        <fullName evidence="2">C2H2-type domain-containing protein</fullName>
    </recommendedName>
</protein>
<dbReference type="VEuPathDB" id="VectorBase:AMEM21_003235"/>
<dbReference type="InterPro" id="IPR013087">
    <property type="entry name" value="Znf_C2H2_type"/>
</dbReference>
<evidence type="ECO:0000313" key="3">
    <source>
        <dbReference type="EnsemblMetazoa" id="AMEM004631-PA"/>
    </source>
</evidence>
<dbReference type="VEuPathDB" id="VectorBase:AMEM004631"/>
<feature type="compositionally biased region" description="Basic and acidic residues" evidence="1">
    <location>
        <begin position="138"/>
        <end position="152"/>
    </location>
</feature>
<dbReference type="EnsemblMetazoa" id="AMEM004631-RA">
    <property type="protein sequence ID" value="AMEM004631-PA"/>
    <property type="gene ID" value="AMEM004631"/>
</dbReference>
<dbReference type="STRING" id="30066.A0A182UW17"/>
<name>A0A182UW17_ANOME</name>
<accession>A0A182UW17</accession>
<feature type="domain" description="C2H2-type" evidence="2">
    <location>
        <begin position="55"/>
        <end position="76"/>
    </location>
</feature>
<dbReference type="PROSITE" id="PS00028">
    <property type="entry name" value="ZINC_FINGER_C2H2_1"/>
    <property type="match status" value="1"/>
</dbReference>
<dbReference type="Proteomes" id="UP000075903">
    <property type="component" value="Unassembled WGS sequence"/>
</dbReference>
<evidence type="ECO:0000259" key="2">
    <source>
        <dbReference type="PROSITE" id="PS00028"/>
    </source>
</evidence>
<reference evidence="3" key="1">
    <citation type="submission" date="2020-05" db="UniProtKB">
        <authorList>
            <consortium name="EnsemblMetazoa"/>
        </authorList>
    </citation>
    <scope>IDENTIFICATION</scope>
    <source>
        <strain evidence="3">MAF</strain>
    </source>
</reference>
<dbReference type="AlphaFoldDB" id="A0A182UW17"/>